<gene>
    <name evidence="1" type="ORF">COLO4_10443</name>
</gene>
<dbReference type="Proteomes" id="UP000187203">
    <property type="component" value="Unassembled WGS sequence"/>
</dbReference>
<keyword evidence="2" id="KW-1185">Reference proteome</keyword>
<evidence type="ECO:0000313" key="2">
    <source>
        <dbReference type="Proteomes" id="UP000187203"/>
    </source>
</evidence>
<organism evidence="1 2">
    <name type="scientific">Corchorus olitorius</name>
    <dbReference type="NCBI Taxonomy" id="93759"/>
    <lineage>
        <taxon>Eukaryota</taxon>
        <taxon>Viridiplantae</taxon>
        <taxon>Streptophyta</taxon>
        <taxon>Embryophyta</taxon>
        <taxon>Tracheophyta</taxon>
        <taxon>Spermatophyta</taxon>
        <taxon>Magnoliopsida</taxon>
        <taxon>eudicotyledons</taxon>
        <taxon>Gunneridae</taxon>
        <taxon>Pentapetalae</taxon>
        <taxon>rosids</taxon>
        <taxon>malvids</taxon>
        <taxon>Malvales</taxon>
        <taxon>Malvaceae</taxon>
        <taxon>Grewioideae</taxon>
        <taxon>Apeibeae</taxon>
        <taxon>Corchorus</taxon>
    </lineage>
</organism>
<proteinExistence type="predicted"/>
<protein>
    <submittedName>
        <fullName evidence="1">Uncharacterized protein</fullName>
    </submittedName>
</protein>
<name>A0A1R3K8J3_9ROSI</name>
<comment type="caution">
    <text evidence="1">The sequence shown here is derived from an EMBL/GenBank/DDBJ whole genome shotgun (WGS) entry which is preliminary data.</text>
</comment>
<dbReference type="EMBL" id="AWUE01014512">
    <property type="protein sequence ID" value="OMP03402.1"/>
    <property type="molecule type" value="Genomic_DNA"/>
</dbReference>
<evidence type="ECO:0000313" key="1">
    <source>
        <dbReference type="EMBL" id="OMP03402.1"/>
    </source>
</evidence>
<sequence>MERCGASGSLHLLPPDAFKASAGGTARLDRVKSHHVG</sequence>
<accession>A0A1R3K8J3</accession>
<reference evidence="2" key="1">
    <citation type="submission" date="2013-09" db="EMBL/GenBank/DDBJ databases">
        <title>Corchorus olitorius genome sequencing.</title>
        <authorList>
            <person name="Alam M."/>
            <person name="Haque M.S."/>
            <person name="Islam M.S."/>
            <person name="Emdad E.M."/>
            <person name="Islam M.M."/>
            <person name="Ahmed B."/>
            <person name="Halim A."/>
            <person name="Hossen Q.M.M."/>
            <person name="Hossain M.Z."/>
            <person name="Ahmed R."/>
            <person name="Khan M.M."/>
            <person name="Islam R."/>
            <person name="Rashid M.M."/>
            <person name="Khan S.A."/>
            <person name="Rahman M.S."/>
            <person name="Alam M."/>
            <person name="Yahiya A.S."/>
            <person name="Khan M.S."/>
            <person name="Azam M.S."/>
            <person name="Haque T."/>
            <person name="Lashkar M.Z.H."/>
            <person name="Akhand A.I."/>
            <person name="Morshed G."/>
            <person name="Roy S."/>
            <person name="Uddin K.S."/>
            <person name="Rabeya T."/>
            <person name="Hossain A.S."/>
            <person name="Chowdhury A."/>
            <person name="Snigdha A.R."/>
            <person name="Mortoza M.S."/>
            <person name="Matin S.A."/>
            <person name="Hoque S.M.E."/>
            <person name="Islam M.K."/>
            <person name="Roy D.K."/>
            <person name="Haider R."/>
            <person name="Moosa M.M."/>
            <person name="Elias S.M."/>
            <person name="Hasan A.M."/>
            <person name="Jahan S."/>
            <person name="Shafiuddin M."/>
            <person name="Mahmood N."/>
            <person name="Shommy N.S."/>
        </authorList>
    </citation>
    <scope>NUCLEOTIDE SEQUENCE [LARGE SCALE GENOMIC DNA]</scope>
    <source>
        <strain evidence="2">cv. O-4</strain>
    </source>
</reference>
<dbReference type="AlphaFoldDB" id="A0A1R3K8J3"/>